<comment type="caution">
    <text evidence="4">The sequence shown here is derived from an EMBL/GenBank/DDBJ whole genome shotgun (WGS) entry which is preliminary data.</text>
</comment>
<dbReference type="InterPro" id="IPR020904">
    <property type="entry name" value="Sc_DH/Rdtase_CS"/>
</dbReference>
<dbReference type="PRINTS" id="PR00081">
    <property type="entry name" value="GDHRDH"/>
</dbReference>
<gene>
    <name evidence="4" type="primary">SDR-1</name>
    <name evidence="4" type="ORF">Anas_09962</name>
</gene>
<sequence length="264" mass="29171">MERWRGRVALVTGASSGIGAAVCENLVKNELKVVGIARRIEKMQDLYEKLKTEKGTFLPIKCDITKDEDIYSLFDQIKEKFGGVDICVNNAGICGTGLGLLDGTTEEWRQMYNVNVIAICLCSKLTVKSLQERNLDDGHIINISSIAGHCVQNVRELHFYTATKFSLKALSEGLRQELQSINSGIKLSVISPGLVKTEILRDISLDSSFNKNIMELNTSLKPEDIAQTVSQILAAPSYMEVLDMLVVPRGKPMVDGKGRSMDMK</sequence>
<dbReference type="Gene3D" id="3.40.50.720">
    <property type="entry name" value="NAD(P)-binding Rossmann-like Domain"/>
    <property type="match status" value="1"/>
</dbReference>
<dbReference type="PRINTS" id="PR00080">
    <property type="entry name" value="SDRFAMILY"/>
</dbReference>
<dbReference type="EMBL" id="SEYY01025089">
    <property type="protein sequence ID" value="KAB7493681.1"/>
    <property type="molecule type" value="Genomic_DNA"/>
</dbReference>
<dbReference type="GO" id="GO:0016616">
    <property type="term" value="F:oxidoreductase activity, acting on the CH-OH group of donors, NAD or NADP as acceptor"/>
    <property type="evidence" value="ECO:0007669"/>
    <property type="project" value="UniProtKB-ARBA"/>
</dbReference>
<dbReference type="SUPFAM" id="SSF51735">
    <property type="entry name" value="NAD(P)-binding Rossmann-fold domains"/>
    <property type="match status" value="1"/>
</dbReference>
<dbReference type="PANTHER" id="PTHR43115:SF4">
    <property type="entry name" value="DEHYDROGENASE_REDUCTASE SDR FAMILY MEMBER 11"/>
    <property type="match status" value="1"/>
</dbReference>
<evidence type="ECO:0000256" key="1">
    <source>
        <dbReference type="ARBA" id="ARBA00006484"/>
    </source>
</evidence>
<evidence type="ECO:0000256" key="3">
    <source>
        <dbReference type="RuleBase" id="RU000363"/>
    </source>
</evidence>
<name>A0A5N5SHB2_9CRUS</name>
<dbReference type="PANTHER" id="PTHR43115">
    <property type="entry name" value="DEHYDROGENASE/REDUCTASE SDR FAMILY MEMBER 11"/>
    <property type="match status" value="1"/>
</dbReference>
<evidence type="ECO:0000313" key="5">
    <source>
        <dbReference type="Proteomes" id="UP000326759"/>
    </source>
</evidence>
<dbReference type="InterPro" id="IPR036291">
    <property type="entry name" value="NAD(P)-bd_dom_sf"/>
</dbReference>
<dbReference type="InterPro" id="IPR002347">
    <property type="entry name" value="SDR_fam"/>
</dbReference>
<reference evidence="4 5" key="1">
    <citation type="journal article" date="2019" name="PLoS Biol.">
        <title>Sex chromosomes control vertical transmission of feminizing Wolbachia symbionts in an isopod.</title>
        <authorList>
            <person name="Becking T."/>
            <person name="Chebbi M.A."/>
            <person name="Giraud I."/>
            <person name="Moumen B."/>
            <person name="Laverre T."/>
            <person name="Caubet Y."/>
            <person name="Peccoud J."/>
            <person name="Gilbert C."/>
            <person name="Cordaux R."/>
        </authorList>
    </citation>
    <scope>NUCLEOTIDE SEQUENCE [LARGE SCALE GENOMIC DNA]</scope>
    <source>
        <strain evidence="4">ANa2</strain>
        <tissue evidence="4">Whole body excluding digestive tract and cuticle</tissue>
    </source>
</reference>
<keyword evidence="2" id="KW-0560">Oxidoreductase</keyword>
<organism evidence="4 5">
    <name type="scientific">Armadillidium nasatum</name>
    <dbReference type="NCBI Taxonomy" id="96803"/>
    <lineage>
        <taxon>Eukaryota</taxon>
        <taxon>Metazoa</taxon>
        <taxon>Ecdysozoa</taxon>
        <taxon>Arthropoda</taxon>
        <taxon>Crustacea</taxon>
        <taxon>Multicrustacea</taxon>
        <taxon>Malacostraca</taxon>
        <taxon>Eumalacostraca</taxon>
        <taxon>Peracarida</taxon>
        <taxon>Isopoda</taxon>
        <taxon>Oniscidea</taxon>
        <taxon>Crinocheta</taxon>
        <taxon>Armadillidiidae</taxon>
        <taxon>Armadillidium</taxon>
    </lineage>
</organism>
<dbReference type="AlphaFoldDB" id="A0A5N5SHB2"/>
<evidence type="ECO:0000256" key="2">
    <source>
        <dbReference type="ARBA" id="ARBA00023002"/>
    </source>
</evidence>
<dbReference type="PROSITE" id="PS00061">
    <property type="entry name" value="ADH_SHORT"/>
    <property type="match status" value="1"/>
</dbReference>
<comment type="similarity">
    <text evidence="1 3">Belongs to the short-chain dehydrogenases/reductases (SDR) family.</text>
</comment>
<dbReference type="Proteomes" id="UP000326759">
    <property type="component" value="Unassembled WGS sequence"/>
</dbReference>
<protein>
    <submittedName>
        <fullName evidence="4">Farnesol dehydrogenase</fullName>
    </submittedName>
</protein>
<dbReference type="OrthoDB" id="1933717at2759"/>
<dbReference type="Pfam" id="PF00106">
    <property type="entry name" value="adh_short"/>
    <property type="match status" value="1"/>
</dbReference>
<dbReference type="FunFam" id="3.40.50.720:FF:000047">
    <property type="entry name" value="NADP-dependent L-serine/L-allo-threonine dehydrogenase"/>
    <property type="match status" value="1"/>
</dbReference>
<keyword evidence="5" id="KW-1185">Reference proteome</keyword>
<evidence type="ECO:0000313" key="4">
    <source>
        <dbReference type="EMBL" id="KAB7493681.1"/>
    </source>
</evidence>
<proteinExistence type="inferred from homology"/>
<accession>A0A5N5SHB2</accession>